<feature type="compositionally biased region" description="Low complexity" evidence="1">
    <location>
        <begin position="182"/>
        <end position="218"/>
    </location>
</feature>
<dbReference type="Proteomes" id="UP000700334">
    <property type="component" value="Unassembled WGS sequence"/>
</dbReference>
<feature type="compositionally biased region" description="Low complexity" evidence="1">
    <location>
        <begin position="224"/>
        <end position="235"/>
    </location>
</feature>
<accession>A0A8J6AJY4</accession>
<comment type="caution">
    <text evidence="2">The sequence shown here is derived from an EMBL/GenBank/DDBJ whole genome shotgun (WGS) entry which is preliminary data.</text>
</comment>
<sequence length="718" mass="77013">MPRRACASGRTWVWTRAYKGGVMRTPARAIVERDASRTRARSRSSKAAERCHPFLAATPRLLEPSRTCSVPPSWHYTDERVYLLAREESVPPLCFCQMVGFVLRDTLKCRITEYLYEQKPLKKRGAFTCLRQKLPTSLSGASQFGCADVSPDSPPERRRRAQAAAAARARPPGPGSGGGAARGRSSGAAEPAGRRSPAAAAGSSAAGRTPRPAASARSARAELARGALPPRSRLPTCPPPSRGPAANFSCGWGAGPPRLCTARPHLHVCGHLSARARRSRRAGREPRRMGLEALYPRMLVCLVTSGIVLYGELRVCGGLDYDYTSDGSEEAKADTIDYKDPCKAKAAAATSCLEFRAGGIGCQSPVSQSGENLPERCSPPPPRGRTKRARTAAGSRGGFNTALGGLRAPGGAGTSSLSRARFPRARLRPSGQRPPKDGGPSWVCPTPLLPPNSHPKLIRLPTPLLSSSISVTRENDHCSMQCWASAWAARALEVQEEAPGLLMMGGLVSEWLTRLWDPETVFTMCLKPVHWKGGKSQERMANRRRQQRFGASGDQMLLSTAEQVAQLGLNKLSFPLPLWKSVSSLTGCRRTHRSTVKGAGRRICDVMAFGKGSLGSEPAGVLAGLCGECHSGLLPTAVSLAGCAVEIGHDELVSLLTQALGLSSLLKVPVQSLRPGCCPSGFHCRTLTLLQCLPWGHIHHQLPLRPAQDTEKYLTCLP</sequence>
<evidence type="ECO:0000256" key="1">
    <source>
        <dbReference type="SAM" id="MobiDB-lite"/>
    </source>
</evidence>
<organism evidence="2 3">
    <name type="scientific">Galemys pyrenaicus</name>
    <name type="common">Iberian desman</name>
    <name type="synonym">Pyrenean desman</name>
    <dbReference type="NCBI Taxonomy" id="202257"/>
    <lineage>
        <taxon>Eukaryota</taxon>
        <taxon>Metazoa</taxon>
        <taxon>Chordata</taxon>
        <taxon>Craniata</taxon>
        <taxon>Vertebrata</taxon>
        <taxon>Euteleostomi</taxon>
        <taxon>Mammalia</taxon>
        <taxon>Eutheria</taxon>
        <taxon>Laurasiatheria</taxon>
        <taxon>Eulipotyphla</taxon>
        <taxon>Talpidae</taxon>
        <taxon>Galemys</taxon>
    </lineage>
</organism>
<dbReference type="EMBL" id="JAGFMF010011508">
    <property type="protein sequence ID" value="KAG8520786.1"/>
    <property type="molecule type" value="Genomic_DNA"/>
</dbReference>
<feature type="region of interest" description="Disordered" evidence="1">
    <location>
        <begin position="139"/>
        <end position="242"/>
    </location>
</feature>
<name>A0A8J6AJY4_GALPY</name>
<keyword evidence="3" id="KW-1185">Reference proteome</keyword>
<reference evidence="2" key="1">
    <citation type="journal article" date="2021" name="Evol. Appl.">
        <title>The genome of the Pyrenean desman and the effects of bottlenecks and inbreeding on the genomic landscape of an endangered species.</title>
        <authorList>
            <person name="Escoda L."/>
            <person name="Castresana J."/>
        </authorList>
    </citation>
    <scope>NUCLEOTIDE SEQUENCE</scope>
    <source>
        <strain evidence="2">IBE-C5619</strain>
    </source>
</reference>
<protein>
    <submittedName>
        <fullName evidence="2">Tolloid-like protein 1</fullName>
    </submittedName>
</protein>
<gene>
    <name evidence="2" type="ORF">J0S82_011934</name>
</gene>
<proteinExistence type="predicted"/>
<dbReference type="OrthoDB" id="431034at2759"/>
<feature type="region of interest" description="Disordered" evidence="1">
    <location>
        <begin position="364"/>
        <end position="443"/>
    </location>
</feature>
<evidence type="ECO:0000313" key="2">
    <source>
        <dbReference type="EMBL" id="KAG8520786.1"/>
    </source>
</evidence>
<evidence type="ECO:0000313" key="3">
    <source>
        <dbReference type="Proteomes" id="UP000700334"/>
    </source>
</evidence>
<dbReference type="AlphaFoldDB" id="A0A8J6AJY4"/>